<protein>
    <recommendedName>
        <fullName evidence="2">Protein kinase domain-containing protein</fullName>
    </recommendedName>
</protein>
<reference evidence="3 4" key="1">
    <citation type="submission" date="2015-09" db="EMBL/GenBank/DDBJ databases">
        <title>Draft genome of a European isolate of the apple canker pathogen Neonectria ditissima.</title>
        <authorList>
            <person name="Gomez-Cortecero A."/>
            <person name="Harrison R.J."/>
            <person name="Armitage A.D."/>
        </authorList>
    </citation>
    <scope>NUCLEOTIDE SEQUENCE [LARGE SCALE GENOMIC DNA]</scope>
    <source>
        <strain evidence="3 4">R09/05</strain>
    </source>
</reference>
<dbReference type="Proteomes" id="UP000050424">
    <property type="component" value="Unassembled WGS sequence"/>
</dbReference>
<dbReference type="GO" id="GO:0005634">
    <property type="term" value="C:nucleus"/>
    <property type="evidence" value="ECO:0007669"/>
    <property type="project" value="TreeGrafter"/>
</dbReference>
<accession>A0A0N8H8E0</accession>
<dbReference type="EMBL" id="LKCW01000021">
    <property type="protein sequence ID" value="KPM44308.1"/>
    <property type="molecule type" value="Genomic_DNA"/>
</dbReference>
<comment type="caution">
    <text evidence="3">The sequence shown here is derived from an EMBL/GenBank/DDBJ whole genome shotgun (WGS) entry which is preliminary data.</text>
</comment>
<proteinExistence type="predicted"/>
<keyword evidence="4" id="KW-1185">Reference proteome</keyword>
<dbReference type="InterPro" id="IPR000719">
    <property type="entry name" value="Prot_kinase_dom"/>
</dbReference>
<dbReference type="PANTHER" id="PTHR44167">
    <property type="entry name" value="OVARIAN-SPECIFIC SERINE/THREONINE-PROTEIN KINASE LOK-RELATED"/>
    <property type="match status" value="1"/>
</dbReference>
<sequence>MTDLPDLVRGAELTTWREEGRIVHLRYETGGGRCNVRPVRCREEWVVDRKLRKGGHGDVRVHRCVKGQREGKQRAVKAISKPVAMNRGSMPEVETMANFSQKVFGPAFVKLDGWWREHNTLYIAMELAPFGDLRSYLDENASLPETDVQEIAFQMLEGLNIMHQEKFAHCDIKPDAKHLHQGETALLAKVRYMAPELRVRTPGQVIDYQAADMWSLGVTLLDMLVGTAAAFPWNMPPEDQEGNILRELEKNGVSQWAIDFVQRCMKLAPLDRIKSDQALEHPWLLELNNQGSSFLSTRLSLEQPRQADEASLDTRDDISSEPDPWDTANSTPSTMEPDIQHHTGTELDPRGATADTIQPSTADKTHHGTIQDHIGDEPNLRNNTFKHPTTKAGFLAAPSAKELVECSTESPNNTPLFLRNGTEHPRRLAPDRVYEPLHKGGWYTNAQGQSCWKPYPYPRRHHDTPPPPPPAAHFMQLMVPLYFVPIGQFSGYDWYQPTVYLPPA</sequence>
<dbReference type="PANTHER" id="PTHR44167:SF24">
    <property type="entry name" value="SERINE_THREONINE-PROTEIN KINASE CHK2"/>
    <property type="match status" value="1"/>
</dbReference>
<dbReference type="GO" id="GO:0005524">
    <property type="term" value="F:ATP binding"/>
    <property type="evidence" value="ECO:0007669"/>
    <property type="project" value="InterPro"/>
</dbReference>
<dbReference type="InterPro" id="IPR011009">
    <property type="entry name" value="Kinase-like_dom_sf"/>
</dbReference>
<dbReference type="AlphaFoldDB" id="A0A0N8H8E0"/>
<evidence type="ECO:0000313" key="3">
    <source>
        <dbReference type="EMBL" id="KPM44308.1"/>
    </source>
</evidence>
<feature type="domain" description="Protein kinase" evidence="2">
    <location>
        <begin position="45"/>
        <end position="284"/>
    </location>
</feature>
<feature type="region of interest" description="Disordered" evidence="1">
    <location>
        <begin position="301"/>
        <end position="387"/>
    </location>
</feature>
<dbReference type="GO" id="GO:0004674">
    <property type="term" value="F:protein serine/threonine kinase activity"/>
    <property type="evidence" value="ECO:0007669"/>
    <property type="project" value="TreeGrafter"/>
</dbReference>
<dbReference type="SUPFAM" id="SSF56112">
    <property type="entry name" value="Protein kinase-like (PK-like)"/>
    <property type="match status" value="1"/>
</dbReference>
<dbReference type="Pfam" id="PF00069">
    <property type="entry name" value="Pkinase"/>
    <property type="match status" value="2"/>
</dbReference>
<organism evidence="3 4">
    <name type="scientific">Neonectria ditissima</name>
    <dbReference type="NCBI Taxonomy" id="78410"/>
    <lineage>
        <taxon>Eukaryota</taxon>
        <taxon>Fungi</taxon>
        <taxon>Dikarya</taxon>
        <taxon>Ascomycota</taxon>
        <taxon>Pezizomycotina</taxon>
        <taxon>Sordariomycetes</taxon>
        <taxon>Hypocreomycetidae</taxon>
        <taxon>Hypocreales</taxon>
        <taxon>Nectriaceae</taxon>
        <taxon>Neonectria</taxon>
    </lineage>
</organism>
<evidence type="ECO:0000313" key="4">
    <source>
        <dbReference type="Proteomes" id="UP000050424"/>
    </source>
</evidence>
<evidence type="ECO:0000259" key="2">
    <source>
        <dbReference type="PROSITE" id="PS50011"/>
    </source>
</evidence>
<dbReference type="Gene3D" id="3.30.200.20">
    <property type="entry name" value="Phosphorylase Kinase, domain 1"/>
    <property type="match status" value="1"/>
</dbReference>
<feature type="compositionally biased region" description="Basic and acidic residues" evidence="1">
    <location>
        <begin position="338"/>
        <end position="349"/>
    </location>
</feature>
<evidence type="ECO:0000256" key="1">
    <source>
        <dbReference type="SAM" id="MobiDB-lite"/>
    </source>
</evidence>
<feature type="compositionally biased region" description="Basic and acidic residues" evidence="1">
    <location>
        <begin position="363"/>
        <end position="379"/>
    </location>
</feature>
<dbReference type="GO" id="GO:0005737">
    <property type="term" value="C:cytoplasm"/>
    <property type="evidence" value="ECO:0007669"/>
    <property type="project" value="TreeGrafter"/>
</dbReference>
<dbReference type="GO" id="GO:0051598">
    <property type="term" value="P:meiotic recombination checkpoint signaling"/>
    <property type="evidence" value="ECO:0007669"/>
    <property type="project" value="TreeGrafter"/>
</dbReference>
<dbReference type="OrthoDB" id="10252171at2759"/>
<dbReference type="STRING" id="78410.A0A0N8H8E0"/>
<dbReference type="Gene3D" id="1.10.510.10">
    <property type="entry name" value="Transferase(Phosphotransferase) domain 1"/>
    <property type="match status" value="1"/>
</dbReference>
<dbReference type="PROSITE" id="PS50011">
    <property type="entry name" value="PROTEIN_KINASE_DOM"/>
    <property type="match status" value="1"/>
</dbReference>
<feature type="compositionally biased region" description="Basic and acidic residues" evidence="1">
    <location>
        <begin position="305"/>
        <end position="318"/>
    </location>
</feature>
<gene>
    <name evidence="3" type="ORF">AK830_g2234</name>
</gene>
<name>A0A0N8H8E0_9HYPO</name>